<dbReference type="InterPro" id="IPR001645">
    <property type="entry name" value="Folylpolyglutamate_synth"/>
</dbReference>
<dbReference type="GO" id="GO:0046872">
    <property type="term" value="F:metal ion binding"/>
    <property type="evidence" value="ECO:0007669"/>
    <property type="project" value="UniProtKB-KW"/>
</dbReference>
<evidence type="ECO:0000256" key="2">
    <source>
        <dbReference type="ARBA" id="ARBA00022598"/>
    </source>
</evidence>
<proteinExistence type="inferred from homology"/>
<name>A0A1X0VB60_LEUPS</name>
<evidence type="ECO:0000256" key="1">
    <source>
        <dbReference type="ARBA" id="ARBA00008276"/>
    </source>
</evidence>
<dbReference type="AlphaFoldDB" id="A0A1X0VB60"/>
<dbReference type="NCBIfam" id="TIGR01499">
    <property type="entry name" value="folC"/>
    <property type="match status" value="1"/>
</dbReference>
<feature type="non-terminal residue" evidence="7">
    <location>
        <position position="298"/>
    </location>
</feature>
<dbReference type="PANTHER" id="PTHR11136:SF0">
    <property type="entry name" value="DIHYDROFOLATE SYNTHETASE-RELATED"/>
    <property type="match status" value="1"/>
</dbReference>
<dbReference type="GO" id="GO:0004326">
    <property type="term" value="F:tetrahydrofolylpolyglutamate synthase activity"/>
    <property type="evidence" value="ECO:0007669"/>
    <property type="project" value="InterPro"/>
</dbReference>
<dbReference type="SUPFAM" id="SSF53623">
    <property type="entry name" value="MurD-like peptide ligases, catalytic domain"/>
    <property type="match status" value="1"/>
</dbReference>
<keyword evidence="6" id="KW-0460">Magnesium</keyword>
<dbReference type="PROSITE" id="PS01012">
    <property type="entry name" value="FOLYLPOLYGLU_SYNT_2"/>
    <property type="match status" value="1"/>
</dbReference>
<dbReference type="RefSeq" id="WP_084058403.1">
    <property type="nucleotide sequence ID" value="NZ_MPLS01000150.1"/>
</dbReference>
<dbReference type="Gene3D" id="3.40.1190.10">
    <property type="entry name" value="Mur-like, catalytic domain"/>
    <property type="match status" value="1"/>
</dbReference>
<sequence length="298" mass="32479">MKTVEDAISYIHNRPKGGQKESLYRMTTLLAALGNPQNDLPYAIHVTGTNGKGSVSTMASNILRVAGYDTGLFVSPFITNFRERIQINNEMISKDDLLHATNKVAQVLVNVDAELYPDIPVEFEVLTAIMFTYFYSKKLDALVIEVGIGGLLDSTNVMPNTKVAVITSVGLDHQKMLGNTITEIASQKAGIIHDDVAVVTGDLPDEARLVIEKKTPHVIKGLRHEFQSGLPGEYQIENTATAVAAVRAFAQNISDDTIQKGLEESHFSGRFELIAPNIMVDGAHNAQGLRALYKSLSV</sequence>
<evidence type="ECO:0000256" key="6">
    <source>
        <dbReference type="ARBA" id="ARBA00022842"/>
    </source>
</evidence>
<keyword evidence="2" id="KW-0436">Ligase</keyword>
<keyword evidence="5" id="KW-0067">ATP-binding</keyword>
<dbReference type="GO" id="GO:0008841">
    <property type="term" value="F:dihydrofolate synthase activity"/>
    <property type="evidence" value="ECO:0007669"/>
    <property type="project" value="TreeGrafter"/>
</dbReference>
<accession>A0A1X0VB60</accession>
<dbReference type="PANTHER" id="PTHR11136">
    <property type="entry name" value="FOLYLPOLYGLUTAMATE SYNTHASE-RELATED"/>
    <property type="match status" value="1"/>
</dbReference>
<reference evidence="7 8" key="1">
    <citation type="journal article" date="2017" name="Front. Microbiol.">
        <title>Genomic Characterization of Dairy Associated Leuconostoc Species and Diversity of Leuconostocs in Undefined Mixed Mesophilic Starter Cultures.</title>
        <authorList>
            <person name="Frantzen C.A."/>
            <person name="Kot W."/>
            <person name="Pedersen T.B."/>
            <person name="Ardo Y.M."/>
            <person name="Broadbent J.R."/>
            <person name="Neve H."/>
            <person name="Hansen L.H."/>
            <person name="Dal Bello F."/>
            <person name="Ostlie H.M."/>
            <person name="Kleppen H.P."/>
            <person name="Vogensen F.K."/>
            <person name="Holo H."/>
        </authorList>
    </citation>
    <scope>NUCLEOTIDE SEQUENCE [LARGE SCALE GENOMIC DNA]</scope>
    <source>
        <strain evidence="7 8">LMGCF08</strain>
    </source>
</reference>
<dbReference type="SUPFAM" id="SSF53244">
    <property type="entry name" value="MurD-like peptide ligases, peptide-binding domain"/>
    <property type="match status" value="1"/>
</dbReference>
<dbReference type="InterPro" id="IPR036615">
    <property type="entry name" value="Mur_ligase_C_dom_sf"/>
</dbReference>
<organism evidence="7 8">
    <name type="scientific">Leuconostoc pseudomesenteroides</name>
    <dbReference type="NCBI Taxonomy" id="33968"/>
    <lineage>
        <taxon>Bacteria</taxon>
        <taxon>Bacillati</taxon>
        <taxon>Bacillota</taxon>
        <taxon>Bacilli</taxon>
        <taxon>Lactobacillales</taxon>
        <taxon>Lactobacillaceae</taxon>
        <taxon>Leuconostoc</taxon>
    </lineage>
</organism>
<dbReference type="Proteomes" id="UP000192288">
    <property type="component" value="Unassembled WGS sequence"/>
</dbReference>
<dbReference type="InterPro" id="IPR036565">
    <property type="entry name" value="Mur-like_cat_sf"/>
</dbReference>
<keyword evidence="3" id="KW-0479">Metal-binding</keyword>
<protein>
    <submittedName>
        <fullName evidence="7">Bifunctional folylpolyglutamate synthase/dihydrofolate synthase</fullName>
    </submittedName>
</protein>
<comment type="similarity">
    <text evidence="1">Belongs to the folylpolyglutamate synthase family.</text>
</comment>
<evidence type="ECO:0000256" key="3">
    <source>
        <dbReference type="ARBA" id="ARBA00022723"/>
    </source>
</evidence>
<dbReference type="InterPro" id="IPR018109">
    <property type="entry name" value="Folylpolyglutamate_synth_CS"/>
</dbReference>
<evidence type="ECO:0000313" key="8">
    <source>
        <dbReference type="Proteomes" id="UP000192288"/>
    </source>
</evidence>
<dbReference type="GO" id="GO:0005524">
    <property type="term" value="F:ATP binding"/>
    <property type="evidence" value="ECO:0007669"/>
    <property type="project" value="UniProtKB-KW"/>
</dbReference>
<dbReference type="GO" id="GO:0005737">
    <property type="term" value="C:cytoplasm"/>
    <property type="evidence" value="ECO:0007669"/>
    <property type="project" value="TreeGrafter"/>
</dbReference>
<comment type="caution">
    <text evidence="7">The sequence shown here is derived from an EMBL/GenBank/DDBJ whole genome shotgun (WGS) entry which is preliminary data.</text>
</comment>
<keyword evidence="4" id="KW-0547">Nucleotide-binding</keyword>
<evidence type="ECO:0000256" key="5">
    <source>
        <dbReference type="ARBA" id="ARBA00022840"/>
    </source>
</evidence>
<gene>
    <name evidence="7" type="ORF">BMR96_10415</name>
</gene>
<evidence type="ECO:0000256" key="4">
    <source>
        <dbReference type="ARBA" id="ARBA00022741"/>
    </source>
</evidence>
<dbReference type="EMBL" id="MPLS01000150">
    <property type="protein sequence ID" value="ORI96607.1"/>
    <property type="molecule type" value="Genomic_DNA"/>
</dbReference>
<evidence type="ECO:0000313" key="7">
    <source>
        <dbReference type="EMBL" id="ORI96607.1"/>
    </source>
</evidence>